<dbReference type="AlphaFoldDB" id="A0A6N9TF22"/>
<dbReference type="InterPro" id="IPR002826">
    <property type="entry name" value="MptE-like"/>
</dbReference>
<evidence type="ECO:0000313" key="3">
    <source>
        <dbReference type="EMBL" id="NDW14665.1"/>
    </source>
</evidence>
<evidence type="ECO:0000259" key="1">
    <source>
        <dbReference type="Pfam" id="PF01973"/>
    </source>
</evidence>
<evidence type="ECO:0000259" key="2">
    <source>
        <dbReference type="Pfam" id="PF20157"/>
    </source>
</evidence>
<dbReference type="PANTHER" id="PTHR41786:SF1">
    <property type="entry name" value="6-HYDROXYMETHYLPTERIN DIPHOSPHOKINASE MPTE-LIKE DOMAIN-CONTAINING PROTEIN"/>
    <property type="match status" value="1"/>
</dbReference>
<dbReference type="RefSeq" id="WP_163105249.1">
    <property type="nucleotide sequence ID" value="NZ_JAAAWO010000002.1"/>
</dbReference>
<keyword evidence="4" id="KW-1185">Reference proteome</keyword>
<accession>A0A6N9TF22</accession>
<dbReference type="Pfam" id="PF20157">
    <property type="entry name" value="Maf_flag10_N"/>
    <property type="match status" value="2"/>
</dbReference>
<feature type="domain" description="Glycosyltransferase Maf N-terminal" evidence="2">
    <location>
        <begin position="109"/>
        <end position="211"/>
    </location>
</feature>
<dbReference type="Pfam" id="PF01973">
    <property type="entry name" value="MptE-like"/>
    <property type="match status" value="1"/>
</dbReference>
<reference evidence="3 4" key="1">
    <citation type="submission" date="2020-01" db="EMBL/GenBank/DDBJ databases">
        <title>Genomes of bacteria type strains.</title>
        <authorList>
            <person name="Chen J."/>
            <person name="Zhu S."/>
            <person name="Yang J."/>
        </authorList>
    </citation>
    <scope>NUCLEOTIDE SEQUENCE [LARGE SCALE GENOMIC DNA]</scope>
    <source>
        <strain evidence="3 4">LMG 24078</strain>
    </source>
</reference>
<proteinExistence type="predicted"/>
<dbReference type="InterPro" id="IPR045376">
    <property type="entry name" value="Maf_N"/>
</dbReference>
<feature type="domain" description="Glycosyltransferase Maf N-terminal" evidence="2">
    <location>
        <begin position="261"/>
        <end position="486"/>
    </location>
</feature>
<feature type="domain" description="6-hydroxymethylpterin diphosphokinase MptE-like" evidence="1">
    <location>
        <begin position="511"/>
        <end position="678"/>
    </location>
</feature>
<dbReference type="EMBL" id="JAAAWO010000002">
    <property type="protein sequence ID" value="NDW14665.1"/>
    <property type="molecule type" value="Genomic_DNA"/>
</dbReference>
<comment type="caution">
    <text evidence="3">The sequence shown here is derived from an EMBL/GenBank/DDBJ whole genome shotgun (WGS) entry which is preliminary data.</text>
</comment>
<name>A0A6N9TF22_9ALTE</name>
<evidence type="ECO:0000313" key="4">
    <source>
        <dbReference type="Proteomes" id="UP000471381"/>
    </source>
</evidence>
<organism evidence="3 4">
    <name type="scientific">Alteromonas genovensis</name>
    <dbReference type="NCBI Taxonomy" id="471225"/>
    <lineage>
        <taxon>Bacteria</taxon>
        <taxon>Pseudomonadati</taxon>
        <taxon>Pseudomonadota</taxon>
        <taxon>Gammaproteobacteria</taxon>
        <taxon>Alteromonadales</taxon>
        <taxon>Alteromonadaceae</taxon>
        <taxon>Alteromonas/Salinimonas group</taxon>
        <taxon>Alteromonas</taxon>
    </lineage>
</organism>
<dbReference type="Proteomes" id="UP000471381">
    <property type="component" value="Unassembled WGS sequence"/>
</dbReference>
<sequence>MLNQIQLHIHEDEEKQLEVEEKFSKHIQARQKNAIEAFRRYIPSLLPILTRREFKTSTVFCNKHGDVNIIDYFSGQVVYGEFPANEIAEHLRLSDQDSSAISFSEDHLHNAVIVLGLGLGLHIESLVYSRKYKYIIVYEPSLDHLTCSASAIDWRSVLNFAQQHGISLFLQIGQNGRTLYKDIQELRENLPLDSICLYKHFNSPTFDHIQEIWQKGDWHKFEKQNISNSLTYDVVNYIPPWTLLNSENEWLSSKLCFKTKERNLKALEKFFPTLFDEYKDYVPQGWSPVADSNGQINICRLGTEALFYSENPKDECERSFEQFRHHPHKDGLLLGYKGTKLRNYLHYRMVADCQSILESVEDVKGELPEKLRALIVMGLGNGYTLNSLTERHKVDKLFICEPNRDFFYASLFCVNWSAIFEEFDQSERRIYLNIGDDGSNLTDDLLIQFQSIGPYVLANTYFYQGYYNEGLVRAISQLREQLQVIIAMGDYFDNAKYGLSHTIDSITSDVPFLRKTFPSLVNDATRNVPIFVVGNGPSLDNLLPYLKQEREKAIVISCGTALQSLYKNNIVPDFHAEIEMNRATHDWAVRIGDKAYLKQIVLLSCNGIHPDTRNLYKSTLLAFKQGEASTVALMEAYGKHDFKLLEHAYPTVSNFVIDLVASLGLQQVYLLGIDLGFVSEKYHHSKSSGYYLKNGQELYAYSDTNNTSVVVPGNLRPWVSTKFEFKVSKSVIEQRIAKSKADFYNLNDGARIAGASPLKPENLLIMSSPSQKDALVASVFDQAFKPLDKARLTDGLTQRFSKPALLEEFDSLITLCDENDLDSHSSLEAFIELQREFIVSSLFRKKSQLFFLLNGTLNYINSVMSKLLDIQDEALLCDTANQLKCLWKRYVQDMQRIMDLDELGTDGSGSFYALRRKVYIQKYAETSGFDIRVVPKVNEVWLKEWQLLNSVCDVDSQKRDPIVVNFDNEEHVLERVNCKVSSNIEGVLRSAEYDDTVVFSLDTFCVDKDVCLLPPKFDQINHALNVTLSSIGKAIVIPKLLVLKGYCPDGLEKVVEAFQKRFVYETQDFIVLTETLLKNDQRVLTFGDRLSFRPRLMTSLLTVLIKTEKAFKDVVALKKR</sequence>
<dbReference type="Gene3D" id="3.90.1480.10">
    <property type="entry name" value="Alpha-2,3-sialyltransferase"/>
    <property type="match status" value="1"/>
</dbReference>
<protein>
    <submittedName>
        <fullName evidence="3">DUF115 domain-containing protein</fullName>
    </submittedName>
</protein>
<dbReference type="PANTHER" id="PTHR41786">
    <property type="entry name" value="MOTILITY ACCESSORY FACTOR MAF"/>
    <property type="match status" value="1"/>
</dbReference>
<gene>
    <name evidence="3" type="ORF">GTQ48_03845</name>
</gene>